<dbReference type="Pfam" id="PF21531">
    <property type="entry name" value="Rv2175c_wHTH"/>
    <property type="match status" value="1"/>
</dbReference>
<keyword evidence="4" id="KW-1185">Reference proteome</keyword>
<evidence type="ECO:0000259" key="2">
    <source>
        <dbReference type="Pfam" id="PF21531"/>
    </source>
</evidence>
<feature type="domain" description="DNA-binding protein Rv2175c wHTH" evidence="2">
    <location>
        <begin position="3"/>
        <end position="59"/>
    </location>
</feature>
<evidence type="ECO:0000313" key="4">
    <source>
        <dbReference type="Proteomes" id="UP001205740"/>
    </source>
</evidence>
<dbReference type="InterPro" id="IPR041098">
    <property type="entry name" value="Rv2175c_C"/>
</dbReference>
<dbReference type="RefSeq" id="WP_253656108.1">
    <property type="nucleotide sequence ID" value="NZ_BAAAOE010000002.1"/>
</dbReference>
<accession>A0ABT1H5M8</accession>
<protein>
    <recommendedName>
        <fullName evidence="5">Rv2175c C-terminal domain-containing protein</fullName>
    </recommendedName>
</protein>
<evidence type="ECO:0000259" key="1">
    <source>
        <dbReference type="Pfam" id="PF18367"/>
    </source>
</evidence>
<name>A0ABT1H5M8_9NOCA</name>
<reference evidence="3 4" key="1">
    <citation type="submission" date="2022-06" db="EMBL/GenBank/DDBJ databases">
        <title>Genomic Encyclopedia of Archaeal and Bacterial Type Strains, Phase II (KMG-II): from individual species to whole genera.</title>
        <authorList>
            <person name="Goeker M."/>
        </authorList>
    </citation>
    <scope>NUCLEOTIDE SEQUENCE [LARGE SCALE GENOMIC DNA]</scope>
    <source>
        <strain evidence="3 4">DSM 45037</strain>
    </source>
</reference>
<sequence length="121" mass="13172">MASLPLSADVLPADEPVLDLSAVARRLGVSVGRTRTLVADHHLLAVSRDGEPVVPEVFFDDDGIAKHLTGLIEVLLDGGFSRDEAMEWLFTVQDDLGEYPARALHGHSAREMIRRAQALAF</sequence>
<evidence type="ECO:0008006" key="5">
    <source>
        <dbReference type="Google" id="ProtNLM"/>
    </source>
</evidence>
<dbReference type="EMBL" id="JAMTCG010000007">
    <property type="protein sequence ID" value="MCP2162546.1"/>
    <property type="molecule type" value="Genomic_DNA"/>
</dbReference>
<dbReference type="Proteomes" id="UP001205740">
    <property type="component" value="Unassembled WGS sequence"/>
</dbReference>
<organism evidence="3 4">
    <name type="scientific">Williamsia serinedens</name>
    <dbReference type="NCBI Taxonomy" id="391736"/>
    <lineage>
        <taxon>Bacteria</taxon>
        <taxon>Bacillati</taxon>
        <taxon>Actinomycetota</taxon>
        <taxon>Actinomycetes</taxon>
        <taxon>Mycobacteriales</taxon>
        <taxon>Nocardiaceae</taxon>
        <taxon>Williamsia</taxon>
    </lineage>
</organism>
<comment type="caution">
    <text evidence="3">The sequence shown here is derived from an EMBL/GenBank/DDBJ whole genome shotgun (WGS) entry which is preliminary data.</text>
</comment>
<proteinExistence type="predicted"/>
<gene>
    <name evidence="3" type="ORF">LX12_003754</name>
</gene>
<feature type="domain" description="Rv2175c C-terminal" evidence="1">
    <location>
        <begin position="66"/>
        <end position="120"/>
    </location>
</feature>
<dbReference type="InterPro" id="IPR048576">
    <property type="entry name" value="Rv2175c_wHTH"/>
</dbReference>
<dbReference type="Pfam" id="PF18367">
    <property type="entry name" value="Rv2175c_C"/>
    <property type="match status" value="1"/>
</dbReference>
<evidence type="ECO:0000313" key="3">
    <source>
        <dbReference type="EMBL" id="MCP2162546.1"/>
    </source>
</evidence>